<dbReference type="SUPFAM" id="SSF52172">
    <property type="entry name" value="CheY-like"/>
    <property type="match status" value="1"/>
</dbReference>
<dbReference type="EMBL" id="CP092109">
    <property type="protein sequence ID" value="UWZ80665.1"/>
    <property type="molecule type" value="Genomic_DNA"/>
</dbReference>
<protein>
    <submittedName>
        <fullName evidence="3">SpoIIE family protein phosphatase</fullName>
    </submittedName>
</protein>
<reference evidence="3" key="1">
    <citation type="journal article" date="2022" name="Environ. Microbiol.">
        <title>Geoalkalibacter halelectricus SAP #1 sp. nov. possessing extracellular electron transfer and mineral#reducing capabilities from a haloalkaline environment.</title>
        <authorList>
            <person name="Yadav S."/>
            <person name="Singh R."/>
            <person name="Sundharam S.S."/>
            <person name="Chaudhary S."/>
            <person name="Krishnamurthi S."/>
            <person name="Patil S.A."/>
        </authorList>
    </citation>
    <scope>NUCLEOTIDE SEQUENCE</scope>
    <source>
        <strain evidence="3">SAP-1</strain>
    </source>
</reference>
<dbReference type="Gene3D" id="3.60.40.10">
    <property type="entry name" value="PPM-type phosphatase domain"/>
    <property type="match status" value="1"/>
</dbReference>
<evidence type="ECO:0000256" key="1">
    <source>
        <dbReference type="ARBA" id="ARBA00022801"/>
    </source>
</evidence>
<dbReference type="PANTHER" id="PTHR43156:SF2">
    <property type="entry name" value="STAGE II SPORULATION PROTEIN E"/>
    <property type="match status" value="1"/>
</dbReference>
<dbReference type="Proteomes" id="UP001060414">
    <property type="component" value="Chromosome"/>
</dbReference>
<dbReference type="RefSeq" id="WP_260749025.1">
    <property type="nucleotide sequence ID" value="NZ_CP092109.1"/>
</dbReference>
<dbReference type="PANTHER" id="PTHR43156">
    <property type="entry name" value="STAGE II SPORULATION PROTEIN E-RELATED"/>
    <property type="match status" value="1"/>
</dbReference>
<dbReference type="InterPro" id="IPR001932">
    <property type="entry name" value="PPM-type_phosphatase-like_dom"/>
</dbReference>
<name>A0ABY5ZRZ5_9BACT</name>
<organism evidence="3 4">
    <name type="scientific">Geoalkalibacter halelectricus</name>
    <dbReference type="NCBI Taxonomy" id="2847045"/>
    <lineage>
        <taxon>Bacteria</taxon>
        <taxon>Pseudomonadati</taxon>
        <taxon>Thermodesulfobacteriota</taxon>
        <taxon>Desulfuromonadia</taxon>
        <taxon>Desulfuromonadales</taxon>
        <taxon>Geoalkalibacteraceae</taxon>
        <taxon>Geoalkalibacter</taxon>
    </lineage>
</organism>
<dbReference type="SUPFAM" id="SSF81606">
    <property type="entry name" value="PP2C-like"/>
    <property type="match status" value="1"/>
</dbReference>
<evidence type="ECO:0000313" key="4">
    <source>
        <dbReference type="Proteomes" id="UP001060414"/>
    </source>
</evidence>
<proteinExistence type="predicted"/>
<keyword evidence="1" id="KW-0378">Hydrolase</keyword>
<gene>
    <name evidence="3" type="ORF">L9S41_04510</name>
</gene>
<keyword evidence="4" id="KW-1185">Reference proteome</keyword>
<dbReference type="Pfam" id="PF07228">
    <property type="entry name" value="SpoIIE"/>
    <property type="match status" value="1"/>
</dbReference>
<evidence type="ECO:0000313" key="3">
    <source>
        <dbReference type="EMBL" id="UWZ80665.1"/>
    </source>
</evidence>
<dbReference type="InterPro" id="IPR011006">
    <property type="entry name" value="CheY-like_superfamily"/>
</dbReference>
<dbReference type="InterPro" id="IPR052016">
    <property type="entry name" value="Bact_Sigma-Reg"/>
</dbReference>
<evidence type="ECO:0000259" key="2">
    <source>
        <dbReference type="SMART" id="SM00331"/>
    </source>
</evidence>
<accession>A0ABY5ZRZ5</accession>
<sequence length="395" mass="43785">MPEKILIAQAPGEGRRALAQVLRDQGYFPVLAADQEATRQLLVDRPAVLLLDPDLPGGAERQFWTELEMGCRQNEAACLALLNAGRSLSALRERAPWLAGTLRLPLDRDDLAARLADVLTIRRLRHELSLAHQMLSKKQRDFGESLRAAAQIQKNLLPRQLPKVASLNFAYRFLPCEEIGGDLLNVLRLDEDTVMAYVFDVSGHGVSSAMVGVSVHQSLSPHSGHIVKQRLDQPPYYRVPGPGQVMAALEAEFPFERFDKFFTIAYLLIDIRSGRVRYSIAGHPPALLLRADGGMEALPATGGLIGLSEVGAFSEAEVRLNPGDRLFLYSDGILEYSNALREFFGEARFLRKLGELRRHELGRVCDKIIEALRTFGRGAPLGDDITLLAIEYRGN</sequence>
<dbReference type="InterPro" id="IPR036457">
    <property type="entry name" value="PPM-type-like_dom_sf"/>
</dbReference>
<dbReference type="SMART" id="SM00331">
    <property type="entry name" value="PP2C_SIG"/>
    <property type="match status" value="1"/>
</dbReference>
<feature type="domain" description="PPM-type phosphatase" evidence="2">
    <location>
        <begin position="164"/>
        <end position="392"/>
    </location>
</feature>